<feature type="region of interest" description="Disordered" evidence="1">
    <location>
        <begin position="60"/>
        <end position="80"/>
    </location>
</feature>
<evidence type="ECO:0008006" key="3">
    <source>
        <dbReference type="Google" id="ProtNLM"/>
    </source>
</evidence>
<reference evidence="2" key="1">
    <citation type="submission" date="2024-08" db="EMBL/GenBank/DDBJ databases">
        <authorList>
            <person name="Chaddad Z."/>
            <person name="Lamrabet M."/>
            <person name="Bouhnik O."/>
            <person name="Alami S."/>
            <person name="Wipf D."/>
            <person name="Courty P.E."/>
            <person name="Missbah El Idrissi M."/>
        </authorList>
    </citation>
    <scope>NUCLEOTIDE SEQUENCE</scope>
    <source>
        <strain evidence="2">LLZ17</strain>
    </source>
</reference>
<accession>A0AB39XFS0</accession>
<evidence type="ECO:0000256" key="1">
    <source>
        <dbReference type="SAM" id="MobiDB-lite"/>
    </source>
</evidence>
<gene>
    <name evidence="2" type="ORF">AB8Z38_22980</name>
</gene>
<protein>
    <recommendedName>
        <fullName evidence="3">CSD domain-containing protein</fullName>
    </recommendedName>
</protein>
<organism evidence="2">
    <name type="scientific">Bradyrhizobium sp. LLZ17</name>
    <dbReference type="NCBI Taxonomy" id="3239388"/>
    <lineage>
        <taxon>Bacteria</taxon>
        <taxon>Pseudomonadati</taxon>
        <taxon>Pseudomonadota</taxon>
        <taxon>Alphaproteobacteria</taxon>
        <taxon>Hyphomicrobiales</taxon>
        <taxon>Nitrobacteraceae</taxon>
        <taxon>Bradyrhizobium</taxon>
    </lineage>
</organism>
<name>A0AB39XFS0_9BRAD</name>
<proteinExistence type="predicted"/>
<sequence length="137" mass="15643">MATGRVIVWKEEREKTDRYFGFIVDAAFGDDCPKEASVHFDERCLACDPSEMAPRTLVSFDYDSRPPAPGRNPRARNVRPLPMPVKIGEVVKIRPNDFGFYGFLHADGDAQDYYFTDRTLTAGRRDPRRDARSVLAR</sequence>
<dbReference type="EMBL" id="CP165734">
    <property type="protein sequence ID" value="XDV55617.1"/>
    <property type="molecule type" value="Genomic_DNA"/>
</dbReference>
<evidence type="ECO:0000313" key="2">
    <source>
        <dbReference type="EMBL" id="XDV55617.1"/>
    </source>
</evidence>
<dbReference type="AlphaFoldDB" id="A0AB39XFS0"/>
<dbReference type="RefSeq" id="WP_369720067.1">
    <property type="nucleotide sequence ID" value="NZ_CP165734.1"/>
</dbReference>